<dbReference type="InterPro" id="IPR006665">
    <property type="entry name" value="OmpA-like"/>
</dbReference>
<dbReference type="PRINTS" id="PR01021">
    <property type="entry name" value="OMPADOMAIN"/>
</dbReference>
<keyword evidence="3" id="KW-0998">Cell outer membrane</keyword>
<dbReference type="InterPro" id="IPR050330">
    <property type="entry name" value="Bact_OuterMem_StrucFunc"/>
</dbReference>
<evidence type="ECO:0000256" key="3">
    <source>
        <dbReference type="ARBA" id="ARBA00023237"/>
    </source>
</evidence>
<dbReference type="InterPro" id="IPR006664">
    <property type="entry name" value="OMP_bac"/>
</dbReference>
<dbReference type="PANTHER" id="PTHR30329:SF21">
    <property type="entry name" value="LIPOPROTEIN YIAD-RELATED"/>
    <property type="match status" value="1"/>
</dbReference>
<evidence type="ECO:0000256" key="4">
    <source>
        <dbReference type="PROSITE-ProRule" id="PRU00473"/>
    </source>
</evidence>
<dbReference type="CDD" id="cd07185">
    <property type="entry name" value="OmpA_C-like"/>
    <property type="match status" value="1"/>
</dbReference>
<accession>A0A9W6UUB2</accession>
<reference evidence="7" key="1">
    <citation type="submission" date="2023-02" db="EMBL/GenBank/DDBJ databases">
        <title>Actinomadura rubrobrunea NBRC 14622.</title>
        <authorList>
            <person name="Ichikawa N."/>
            <person name="Sato H."/>
            <person name="Tonouchi N."/>
        </authorList>
    </citation>
    <scope>NUCLEOTIDE SEQUENCE</scope>
    <source>
        <strain evidence="7">NBRC 14622</strain>
    </source>
</reference>
<protein>
    <recommendedName>
        <fullName evidence="6">OmpA-like domain-containing protein</fullName>
    </recommendedName>
</protein>
<dbReference type="Pfam" id="PF00691">
    <property type="entry name" value="OmpA"/>
    <property type="match status" value="1"/>
</dbReference>
<feature type="region of interest" description="Disordered" evidence="5">
    <location>
        <begin position="178"/>
        <end position="205"/>
    </location>
</feature>
<evidence type="ECO:0000256" key="1">
    <source>
        <dbReference type="ARBA" id="ARBA00004442"/>
    </source>
</evidence>
<sequence>MERRKPRSPRPVRALVFLLAGVVCIGAVGTGSAAGTVVADPSPSPLPEVPDANIQKSIVPIQPTTVDLQLPASITPLQSETASNGRVTVTLASDVLFDFDKATLTADARRRIAELAARIRQTSGAVRVDGYTDAKGTPAYNLRLSKARAAAVKAALEQALSGSNVRVTAIGHGEANPVAPNTIGGKDNPAGRAKNRRVTVTFRQS</sequence>
<keyword evidence="8" id="KW-1185">Reference proteome</keyword>
<evidence type="ECO:0000313" key="7">
    <source>
        <dbReference type="EMBL" id="GLW64471.1"/>
    </source>
</evidence>
<dbReference type="SUPFAM" id="SSF103088">
    <property type="entry name" value="OmpA-like"/>
    <property type="match status" value="1"/>
</dbReference>
<dbReference type="InterPro" id="IPR036737">
    <property type="entry name" value="OmpA-like_sf"/>
</dbReference>
<dbReference type="Proteomes" id="UP001165124">
    <property type="component" value="Unassembled WGS sequence"/>
</dbReference>
<comment type="caution">
    <text evidence="7">The sequence shown here is derived from an EMBL/GenBank/DDBJ whole genome shotgun (WGS) entry which is preliminary data.</text>
</comment>
<dbReference type="Gene3D" id="3.30.1330.60">
    <property type="entry name" value="OmpA-like domain"/>
    <property type="match status" value="1"/>
</dbReference>
<dbReference type="PANTHER" id="PTHR30329">
    <property type="entry name" value="STATOR ELEMENT OF FLAGELLAR MOTOR COMPLEX"/>
    <property type="match status" value="1"/>
</dbReference>
<feature type="domain" description="OmpA-like" evidence="6">
    <location>
        <begin position="84"/>
        <end position="205"/>
    </location>
</feature>
<keyword evidence="2 4" id="KW-0472">Membrane</keyword>
<evidence type="ECO:0000313" key="8">
    <source>
        <dbReference type="Proteomes" id="UP001165124"/>
    </source>
</evidence>
<dbReference type="PROSITE" id="PS51123">
    <property type="entry name" value="OMPA_2"/>
    <property type="match status" value="1"/>
</dbReference>
<comment type="subcellular location">
    <subcellularLocation>
        <location evidence="1">Cell outer membrane</location>
    </subcellularLocation>
</comment>
<evidence type="ECO:0000256" key="2">
    <source>
        <dbReference type="ARBA" id="ARBA00023136"/>
    </source>
</evidence>
<organism evidence="7 8">
    <name type="scientific">Actinomadura rubrobrunea</name>
    <dbReference type="NCBI Taxonomy" id="115335"/>
    <lineage>
        <taxon>Bacteria</taxon>
        <taxon>Bacillati</taxon>
        <taxon>Actinomycetota</taxon>
        <taxon>Actinomycetes</taxon>
        <taxon>Streptosporangiales</taxon>
        <taxon>Thermomonosporaceae</taxon>
        <taxon>Actinomadura</taxon>
    </lineage>
</organism>
<proteinExistence type="predicted"/>
<evidence type="ECO:0000259" key="6">
    <source>
        <dbReference type="PROSITE" id="PS51123"/>
    </source>
</evidence>
<dbReference type="GO" id="GO:0009279">
    <property type="term" value="C:cell outer membrane"/>
    <property type="evidence" value="ECO:0007669"/>
    <property type="project" value="UniProtKB-SubCell"/>
</dbReference>
<gene>
    <name evidence="7" type="ORF">Arub01_27150</name>
</gene>
<evidence type="ECO:0000256" key="5">
    <source>
        <dbReference type="SAM" id="MobiDB-lite"/>
    </source>
</evidence>
<dbReference type="AlphaFoldDB" id="A0A9W6UUB2"/>
<dbReference type="EMBL" id="BSRZ01000005">
    <property type="protein sequence ID" value="GLW64471.1"/>
    <property type="molecule type" value="Genomic_DNA"/>
</dbReference>
<name>A0A9W6UUB2_9ACTN</name>